<sequence>MSVAQHKALILESKLGQFAVKTVQTPKPGPEEVLVKIEATALNPLDWKVQALGILIERYPTILGFDAAGSIFQIGEEVPPTLFAVGDRVLVQGWFDLAEQSAHGTFTQYFLLPYKLVAKIPDSLAYEDAATIPTGVATAGFPLYNQNESAASVRLTPPWVKGGRGKYAGRPILVIGGASSMGQFAIQFARLSGFSPIVTTASPHNTPLLQTLGATHVLDRKLSSEELIAEATKITGGPFEVVYDAIASEETSSMAYAVTARGGHLVIVLSNPALELRAKEEGKNVDFVHGVFKTEVNRDIGRSLLDALPGLLKSGDIKPNRTEILPGGLNGVVEGLERLKNDQVSGVKLVVRPQETA</sequence>
<evidence type="ECO:0000313" key="2">
    <source>
        <dbReference type="EMBL" id="TBU35519.1"/>
    </source>
</evidence>
<dbReference type="SMART" id="SM00829">
    <property type="entry name" value="PKS_ER"/>
    <property type="match status" value="1"/>
</dbReference>
<accession>A0A4Q9N4L4</accession>
<dbReference type="EMBL" id="ML143386">
    <property type="protein sequence ID" value="TBU35519.1"/>
    <property type="molecule type" value="Genomic_DNA"/>
</dbReference>
<dbReference type="PANTHER" id="PTHR45348:SF2">
    <property type="entry name" value="ZINC-TYPE ALCOHOL DEHYDROGENASE-LIKE PROTEIN C2E1P3.01"/>
    <property type="match status" value="1"/>
</dbReference>
<evidence type="ECO:0000259" key="1">
    <source>
        <dbReference type="SMART" id="SM00829"/>
    </source>
</evidence>
<dbReference type="CDD" id="cd08249">
    <property type="entry name" value="enoyl_reductase_like"/>
    <property type="match status" value="1"/>
</dbReference>
<proteinExistence type="predicted"/>
<dbReference type="GO" id="GO:0016651">
    <property type="term" value="F:oxidoreductase activity, acting on NAD(P)H"/>
    <property type="evidence" value="ECO:0007669"/>
    <property type="project" value="InterPro"/>
</dbReference>
<dbReference type="Gene3D" id="3.90.180.10">
    <property type="entry name" value="Medium-chain alcohol dehydrogenases, catalytic domain"/>
    <property type="match status" value="1"/>
</dbReference>
<dbReference type="Proteomes" id="UP000292957">
    <property type="component" value="Unassembled WGS sequence"/>
</dbReference>
<dbReference type="Pfam" id="PF00107">
    <property type="entry name" value="ADH_zinc_N"/>
    <property type="match status" value="1"/>
</dbReference>
<dbReference type="AlphaFoldDB" id="A0A4Q9N4L4"/>
<gene>
    <name evidence="2" type="ORF">BD311DRAFT_744137</name>
</gene>
<dbReference type="PANTHER" id="PTHR45348">
    <property type="entry name" value="HYPOTHETICAL OXIDOREDUCTASE (EUROFUNG)"/>
    <property type="match status" value="1"/>
</dbReference>
<organism evidence="2">
    <name type="scientific">Dichomitus squalens</name>
    <dbReference type="NCBI Taxonomy" id="114155"/>
    <lineage>
        <taxon>Eukaryota</taxon>
        <taxon>Fungi</taxon>
        <taxon>Dikarya</taxon>
        <taxon>Basidiomycota</taxon>
        <taxon>Agaricomycotina</taxon>
        <taxon>Agaricomycetes</taxon>
        <taxon>Polyporales</taxon>
        <taxon>Polyporaceae</taxon>
        <taxon>Dichomitus</taxon>
    </lineage>
</organism>
<dbReference type="InterPro" id="IPR020843">
    <property type="entry name" value="ER"/>
</dbReference>
<reference evidence="2" key="1">
    <citation type="submission" date="2019-01" db="EMBL/GenBank/DDBJ databases">
        <title>Draft genome sequences of three monokaryotic isolates of the white-rot basidiomycete fungus Dichomitus squalens.</title>
        <authorList>
            <consortium name="DOE Joint Genome Institute"/>
            <person name="Lopez S.C."/>
            <person name="Andreopoulos B."/>
            <person name="Pangilinan J."/>
            <person name="Lipzen A."/>
            <person name="Riley R."/>
            <person name="Ahrendt S."/>
            <person name="Ng V."/>
            <person name="Barry K."/>
            <person name="Daum C."/>
            <person name="Grigoriev I.V."/>
            <person name="Hilden K.S."/>
            <person name="Makela M.R."/>
            <person name="de Vries R.P."/>
        </authorList>
    </citation>
    <scope>NUCLEOTIDE SEQUENCE [LARGE SCALE GENOMIC DNA]</scope>
    <source>
        <strain evidence="2">OM18370.1</strain>
    </source>
</reference>
<name>A0A4Q9N4L4_9APHY</name>
<dbReference type="InterPro" id="IPR013149">
    <property type="entry name" value="ADH-like_C"/>
</dbReference>
<feature type="domain" description="Enoyl reductase (ER)" evidence="1">
    <location>
        <begin position="13"/>
        <end position="351"/>
    </location>
</feature>
<dbReference type="OrthoDB" id="3233595at2759"/>
<dbReference type="InterPro" id="IPR013154">
    <property type="entry name" value="ADH-like_N"/>
</dbReference>
<dbReference type="InterPro" id="IPR036291">
    <property type="entry name" value="NAD(P)-bd_dom_sf"/>
</dbReference>
<dbReference type="Pfam" id="PF08240">
    <property type="entry name" value="ADH_N"/>
    <property type="match status" value="1"/>
</dbReference>
<protein>
    <submittedName>
        <fullName evidence="2">GroES-like protein</fullName>
    </submittedName>
</protein>
<dbReference type="InterPro" id="IPR011032">
    <property type="entry name" value="GroES-like_sf"/>
</dbReference>
<dbReference type="Gene3D" id="3.40.50.720">
    <property type="entry name" value="NAD(P)-binding Rossmann-like Domain"/>
    <property type="match status" value="1"/>
</dbReference>
<dbReference type="SUPFAM" id="SSF50129">
    <property type="entry name" value="GroES-like"/>
    <property type="match status" value="1"/>
</dbReference>
<dbReference type="InterPro" id="IPR047122">
    <property type="entry name" value="Trans-enoyl_RdTase-like"/>
</dbReference>
<dbReference type="SUPFAM" id="SSF51735">
    <property type="entry name" value="NAD(P)-binding Rossmann-fold domains"/>
    <property type="match status" value="1"/>
</dbReference>